<feature type="active site" description="Cysteine persulfide intermediate" evidence="12">
    <location>
        <position position="326"/>
    </location>
</feature>
<keyword evidence="5 12" id="KW-0808">Transferase</keyword>
<feature type="binding site" evidence="12">
    <location>
        <position position="152"/>
    </location>
    <ligand>
        <name>pyridoxal 5'-phosphate</name>
        <dbReference type="ChEBI" id="CHEBI:597326"/>
    </ligand>
</feature>
<sequence>MKRKVYLDYAATTPIRKEVYEEMKLFLKEKFGNPSSIHNFGREVKKAIEEAREKIAKAIGAESDEIIFTSGGTESNNMAIKGVAFALSHKGRHIITSQIEHHAVLEPCHFLEKIGFEITYLPVDKEGYVDPDDLKKAIRKDTVLISIMHANNEIGTIEPIREISNIAKEHDIYFHTDAVQTVGHIPVNVNDLGVDLLSLSAHKFYGPKGIGALYIRKGTRIEPIIHGGSQENNKRAGTENVAGIIGMGKALELAISEMEREQKRLTELRDYFINQVEKRIPEVYLNGPRVNRLPNNINFSFAQIEGETLLLHLDLEGIAVSTGSACSSKSLEPSHVLSAIKLPAKLAQGSIRFTIGLYTQKEDLDYTIKVLENTIEKLRSISPDRQEWRMSRTE</sequence>
<evidence type="ECO:0000256" key="8">
    <source>
        <dbReference type="ARBA" id="ARBA00022898"/>
    </source>
</evidence>
<dbReference type="PIRSF" id="PIRSF005572">
    <property type="entry name" value="NifS"/>
    <property type="match status" value="1"/>
</dbReference>
<feature type="binding site" evidence="12">
    <location>
        <position position="238"/>
    </location>
    <ligand>
        <name>pyridoxal 5'-phosphate</name>
        <dbReference type="ChEBI" id="CHEBI:597326"/>
    </ligand>
</feature>
<evidence type="ECO:0000256" key="9">
    <source>
        <dbReference type="ARBA" id="ARBA00023004"/>
    </source>
</evidence>
<dbReference type="GO" id="GO:1990221">
    <property type="term" value="C:L-cysteine desulfurase complex"/>
    <property type="evidence" value="ECO:0007669"/>
    <property type="project" value="UniProtKB-ARBA"/>
</dbReference>
<dbReference type="Gene3D" id="3.90.1150.10">
    <property type="entry name" value="Aspartate Aminotransferase, domain 1"/>
    <property type="match status" value="1"/>
</dbReference>
<dbReference type="Pfam" id="PF00266">
    <property type="entry name" value="Aminotran_5"/>
    <property type="match status" value="1"/>
</dbReference>
<dbReference type="PANTHER" id="PTHR11601:SF34">
    <property type="entry name" value="CYSTEINE DESULFURASE"/>
    <property type="match status" value="1"/>
</dbReference>
<dbReference type="Gene3D" id="1.10.260.50">
    <property type="match status" value="1"/>
</dbReference>
<feature type="domain" description="Aminotransferase class V" evidence="14">
    <location>
        <begin position="5"/>
        <end position="366"/>
    </location>
</feature>
<evidence type="ECO:0000256" key="4">
    <source>
        <dbReference type="ARBA" id="ARBA00022490"/>
    </source>
</evidence>
<dbReference type="HAMAP" id="MF_00331">
    <property type="entry name" value="Cys_desulf_IscS"/>
    <property type="match status" value="1"/>
</dbReference>
<dbReference type="SUPFAM" id="SSF53383">
    <property type="entry name" value="PLP-dependent transferases"/>
    <property type="match status" value="1"/>
</dbReference>
<dbReference type="NCBIfam" id="NF002806">
    <property type="entry name" value="PRK02948.1"/>
    <property type="match status" value="1"/>
</dbReference>
<evidence type="ECO:0000256" key="10">
    <source>
        <dbReference type="ARBA" id="ARBA00023014"/>
    </source>
</evidence>
<dbReference type="EC" id="2.8.1.7" evidence="12"/>
<feature type="binding site" evidence="12">
    <location>
        <begin position="200"/>
        <end position="202"/>
    </location>
    <ligand>
        <name>pyridoxal 5'-phosphate</name>
        <dbReference type="ChEBI" id="CHEBI:597326"/>
    </ligand>
</feature>
<dbReference type="GO" id="GO:0031071">
    <property type="term" value="F:cysteine desulfurase activity"/>
    <property type="evidence" value="ECO:0007669"/>
    <property type="project" value="UniProtKB-UniRule"/>
</dbReference>
<comment type="similarity">
    <text evidence="3 12">Belongs to the class-V pyridoxal-phosphate-dependent aminotransferase family. NifS/IscS subfamily.</text>
</comment>
<keyword evidence="8 12" id="KW-0663">Pyridoxal phosphate</keyword>
<dbReference type="GO" id="GO:0030170">
    <property type="term" value="F:pyridoxal phosphate binding"/>
    <property type="evidence" value="ECO:0007669"/>
    <property type="project" value="UniProtKB-UniRule"/>
</dbReference>
<dbReference type="GO" id="GO:0006520">
    <property type="term" value="P:amino acid metabolic process"/>
    <property type="evidence" value="ECO:0007669"/>
    <property type="project" value="InterPro"/>
</dbReference>
<dbReference type="PROSITE" id="PS00595">
    <property type="entry name" value="AA_TRANSFER_CLASS_5"/>
    <property type="match status" value="1"/>
</dbReference>
<accession>A0A7V3ZJD4</accession>
<dbReference type="PANTHER" id="PTHR11601">
    <property type="entry name" value="CYSTEINE DESULFURYLASE FAMILY MEMBER"/>
    <property type="match status" value="1"/>
</dbReference>
<reference evidence="15" key="1">
    <citation type="journal article" date="2020" name="mSystems">
        <title>Genome- and Community-Level Interaction Insights into Carbon Utilization and Element Cycling Functions of Hydrothermarchaeota in Hydrothermal Sediment.</title>
        <authorList>
            <person name="Zhou Z."/>
            <person name="Liu Y."/>
            <person name="Xu W."/>
            <person name="Pan J."/>
            <person name="Luo Z.H."/>
            <person name="Li M."/>
        </authorList>
    </citation>
    <scope>NUCLEOTIDE SEQUENCE [LARGE SCALE GENOMIC DNA]</scope>
    <source>
        <strain evidence="15">SpSt-70</strain>
    </source>
</reference>
<comment type="subcellular location">
    <subcellularLocation>
        <location evidence="12">Cytoplasm</location>
    </subcellularLocation>
</comment>
<dbReference type="InterPro" id="IPR000192">
    <property type="entry name" value="Aminotrans_V_dom"/>
</dbReference>
<dbReference type="InterPro" id="IPR020578">
    <property type="entry name" value="Aminotrans_V_PyrdxlP_BS"/>
</dbReference>
<dbReference type="GO" id="GO:0044571">
    <property type="term" value="P:[2Fe-2S] cluster assembly"/>
    <property type="evidence" value="ECO:0007669"/>
    <property type="project" value="UniProtKB-UniRule"/>
</dbReference>
<evidence type="ECO:0000256" key="1">
    <source>
        <dbReference type="ARBA" id="ARBA00001933"/>
    </source>
</evidence>
<organism evidence="15">
    <name type="scientific">Dictyoglomus thermophilum</name>
    <dbReference type="NCBI Taxonomy" id="14"/>
    <lineage>
        <taxon>Bacteria</taxon>
        <taxon>Pseudomonadati</taxon>
        <taxon>Dictyoglomota</taxon>
        <taxon>Dictyoglomia</taxon>
        <taxon>Dictyoglomales</taxon>
        <taxon>Dictyoglomaceae</taxon>
        <taxon>Dictyoglomus</taxon>
    </lineage>
</organism>
<dbReference type="GO" id="GO:0046872">
    <property type="term" value="F:metal ion binding"/>
    <property type="evidence" value="ECO:0007669"/>
    <property type="project" value="UniProtKB-KW"/>
</dbReference>
<dbReference type="UniPathway" id="UPA00266"/>
<dbReference type="EMBL" id="DTDV01000017">
    <property type="protein sequence ID" value="HGK24037.1"/>
    <property type="molecule type" value="Genomic_DNA"/>
</dbReference>
<dbReference type="Gene3D" id="3.40.640.10">
    <property type="entry name" value="Type I PLP-dependent aspartate aminotransferase-like (Major domain)"/>
    <property type="match status" value="1"/>
</dbReference>
<comment type="function">
    <text evidence="12">Master enzyme that delivers sulfur to a number of partners involved in Fe-S cluster assembly, tRNA modification or cofactor biosynthesis. Catalyzes the removal of elemental sulfur atoms from cysteine to produce alanine. Functions as a sulfur delivery protein for Fe-S cluster synthesis onto IscU, an Fe-S scaffold assembly protein, as well as other S acceptor proteins.</text>
</comment>
<feature type="binding site" evidence="12">
    <location>
        <begin position="72"/>
        <end position="73"/>
    </location>
    <ligand>
        <name>pyridoxal 5'-phosphate</name>
        <dbReference type="ChEBI" id="CHEBI:597326"/>
    </ligand>
</feature>
<dbReference type="InterPro" id="IPR015424">
    <property type="entry name" value="PyrdxlP-dep_Trfase"/>
</dbReference>
<feature type="modified residue" description="N6-(pyridoxal phosphate)lysine" evidence="12">
    <location>
        <position position="203"/>
    </location>
</feature>
<comment type="cofactor">
    <cofactor evidence="1 12 13">
        <name>pyridoxal 5'-phosphate</name>
        <dbReference type="ChEBI" id="CHEBI:597326"/>
    </cofactor>
</comment>
<dbReference type="NCBIfam" id="TIGR03402">
    <property type="entry name" value="FeS_nifS"/>
    <property type="match status" value="1"/>
</dbReference>
<feature type="binding site" description="via persulfide group" evidence="12">
    <location>
        <position position="326"/>
    </location>
    <ligand>
        <name>[2Fe-2S] cluster</name>
        <dbReference type="ChEBI" id="CHEBI:190135"/>
        <note>ligand shared with IscU</note>
    </ligand>
</feature>
<keyword evidence="7 12" id="KW-0479">Metal-binding</keyword>
<name>A0A7V3ZJD4_DICTH</name>
<comment type="catalytic activity">
    <reaction evidence="11 12">
        <text>(sulfur carrier)-H + L-cysteine = (sulfur carrier)-SH + L-alanine</text>
        <dbReference type="Rhea" id="RHEA:43892"/>
        <dbReference type="Rhea" id="RHEA-COMP:14737"/>
        <dbReference type="Rhea" id="RHEA-COMP:14739"/>
        <dbReference type="ChEBI" id="CHEBI:29917"/>
        <dbReference type="ChEBI" id="CHEBI:35235"/>
        <dbReference type="ChEBI" id="CHEBI:57972"/>
        <dbReference type="ChEBI" id="CHEBI:64428"/>
        <dbReference type="EC" id="2.8.1.7"/>
    </reaction>
</comment>
<evidence type="ECO:0000256" key="13">
    <source>
        <dbReference type="RuleBase" id="RU004504"/>
    </source>
</evidence>
<evidence type="ECO:0000259" key="14">
    <source>
        <dbReference type="Pfam" id="PF00266"/>
    </source>
</evidence>
<comment type="subunit">
    <text evidence="12">Homodimer. Forms a heterotetramer with IscU, interacts with other sulfur acceptors.</text>
</comment>
<dbReference type="InterPro" id="IPR016454">
    <property type="entry name" value="Cysteine_dSase"/>
</dbReference>
<dbReference type="GO" id="GO:0051537">
    <property type="term" value="F:2 iron, 2 sulfur cluster binding"/>
    <property type="evidence" value="ECO:0007669"/>
    <property type="project" value="UniProtKB-UniRule"/>
</dbReference>
<dbReference type="InterPro" id="IPR015422">
    <property type="entry name" value="PyrdxlP-dep_Trfase_small"/>
</dbReference>
<evidence type="ECO:0000256" key="11">
    <source>
        <dbReference type="ARBA" id="ARBA00050776"/>
    </source>
</evidence>
<gene>
    <name evidence="15" type="primary">nifS</name>
    <name evidence="12" type="synonym">iscS</name>
    <name evidence="15" type="ORF">ENU78_06360</name>
</gene>
<keyword evidence="9 12" id="KW-0408">Iron</keyword>
<dbReference type="InterPro" id="IPR010240">
    <property type="entry name" value="Cys_deSase_IscS"/>
</dbReference>
<comment type="pathway">
    <text evidence="12">Cofactor biosynthesis; iron-sulfur cluster biosynthesis.</text>
</comment>
<dbReference type="InterPro" id="IPR017772">
    <property type="entry name" value="Cys_deSase_NifS_bac/arc"/>
</dbReference>
<feature type="binding site" evidence="12">
    <location>
        <position position="180"/>
    </location>
    <ligand>
        <name>pyridoxal 5'-phosphate</name>
        <dbReference type="ChEBI" id="CHEBI:597326"/>
    </ligand>
</feature>
<dbReference type="AlphaFoldDB" id="A0A7V3ZJD4"/>
<evidence type="ECO:0000256" key="3">
    <source>
        <dbReference type="ARBA" id="ARBA00006490"/>
    </source>
</evidence>
<keyword evidence="10 12" id="KW-0411">Iron-sulfur</keyword>
<evidence type="ECO:0000256" key="6">
    <source>
        <dbReference type="ARBA" id="ARBA00022714"/>
    </source>
</evidence>
<proteinExistence type="inferred from homology"/>
<comment type="caution">
    <text evidence="15">The sequence shown here is derived from an EMBL/GenBank/DDBJ whole genome shotgun (WGS) entry which is preliminary data.</text>
</comment>
<protein>
    <recommendedName>
        <fullName evidence="12">Cysteine desulfurase IscS</fullName>
        <ecNumber evidence="12">2.8.1.7</ecNumber>
    </recommendedName>
</protein>
<evidence type="ECO:0000256" key="5">
    <source>
        <dbReference type="ARBA" id="ARBA00022679"/>
    </source>
</evidence>
<keyword evidence="6 12" id="KW-0001">2Fe-2S</keyword>
<dbReference type="RefSeq" id="WP_149122597.1">
    <property type="nucleotide sequence ID" value="NZ_VTFL01000002.1"/>
</dbReference>
<evidence type="ECO:0000256" key="12">
    <source>
        <dbReference type="HAMAP-Rule" id="MF_00331"/>
    </source>
</evidence>
<dbReference type="FunFam" id="3.40.640.10:FF:000003">
    <property type="entry name" value="Cysteine desulfurase IscS"/>
    <property type="match status" value="1"/>
</dbReference>
<keyword evidence="4 12" id="KW-0963">Cytoplasm</keyword>
<evidence type="ECO:0000313" key="15">
    <source>
        <dbReference type="EMBL" id="HGK24037.1"/>
    </source>
</evidence>
<evidence type="ECO:0000256" key="7">
    <source>
        <dbReference type="ARBA" id="ARBA00022723"/>
    </source>
</evidence>
<dbReference type="InterPro" id="IPR015421">
    <property type="entry name" value="PyrdxlP-dep_Trfase_major"/>
</dbReference>
<evidence type="ECO:0000256" key="2">
    <source>
        <dbReference type="ARBA" id="ARBA00003120"/>
    </source>
</evidence>
<comment type="function">
    <text evidence="2">Catalyzes the removal of elemental sulfur atoms from cysteine to produce alanine. Seems to participate in the biosynthesis of the nitrogenase metalloclusters by providing the inorganic sulfur required for the Fe-S core formation.</text>
</comment>